<keyword evidence="1" id="KW-0812">Transmembrane</keyword>
<feature type="transmembrane region" description="Helical" evidence="1">
    <location>
        <begin position="24"/>
        <end position="44"/>
    </location>
</feature>
<keyword evidence="1" id="KW-1133">Transmembrane helix</keyword>
<dbReference type="EMBL" id="BAAAQD010000001">
    <property type="protein sequence ID" value="GAA1500084.1"/>
    <property type="molecule type" value="Genomic_DNA"/>
</dbReference>
<dbReference type="Proteomes" id="UP001501470">
    <property type="component" value="Unassembled WGS sequence"/>
</dbReference>
<keyword evidence="1" id="KW-0472">Membrane</keyword>
<evidence type="ECO:0000256" key="1">
    <source>
        <dbReference type="SAM" id="Phobius"/>
    </source>
</evidence>
<accession>A0ABN1ZJF8</accession>
<comment type="caution">
    <text evidence="2">The sequence shown here is derived from an EMBL/GenBank/DDBJ whole genome shotgun (WGS) entry which is preliminary data.</text>
</comment>
<evidence type="ECO:0000313" key="2">
    <source>
        <dbReference type="EMBL" id="GAA1500084.1"/>
    </source>
</evidence>
<keyword evidence="3" id="KW-1185">Reference proteome</keyword>
<protein>
    <submittedName>
        <fullName evidence="2">Uncharacterized protein</fullName>
    </submittedName>
</protein>
<proteinExistence type="predicted"/>
<sequence length="46" mass="4752">MTSDEEPETSEFQDGGASANGSGALILFGVIGVLVIVGFLYSVMSR</sequence>
<gene>
    <name evidence="2" type="ORF">GCM10009827_004820</name>
</gene>
<reference evidence="2 3" key="1">
    <citation type="journal article" date="2019" name="Int. J. Syst. Evol. Microbiol.">
        <title>The Global Catalogue of Microorganisms (GCM) 10K type strain sequencing project: providing services to taxonomists for standard genome sequencing and annotation.</title>
        <authorList>
            <consortium name="The Broad Institute Genomics Platform"/>
            <consortium name="The Broad Institute Genome Sequencing Center for Infectious Disease"/>
            <person name="Wu L."/>
            <person name="Ma J."/>
        </authorList>
    </citation>
    <scope>NUCLEOTIDE SEQUENCE [LARGE SCALE GENOMIC DNA]</scope>
    <source>
        <strain evidence="2 3">JCM 15933</strain>
    </source>
</reference>
<organism evidence="2 3">
    <name type="scientific">Dactylosporangium maewongense</name>
    <dbReference type="NCBI Taxonomy" id="634393"/>
    <lineage>
        <taxon>Bacteria</taxon>
        <taxon>Bacillati</taxon>
        <taxon>Actinomycetota</taxon>
        <taxon>Actinomycetes</taxon>
        <taxon>Micromonosporales</taxon>
        <taxon>Micromonosporaceae</taxon>
        <taxon>Dactylosporangium</taxon>
    </lineage>
</organism>
<evidence type="ECO:0000313" key="3">
    <source>
        <dbReference type="Proteomes" id="UP001501470"/>
    </source>
</evidence>
<name>A0ABN1ZJF8_9ACTN</name>
<dbReference type="RefSeq" id="WP_344498981.1">
    <property type="nucleotide sequence ID" value="NZ_BAAAQD010000001.1"/>
</dbReference>